<organism evidence="4 5">
    <name type="scientific">Aliibacillus thermotolerans</name>
    <dbReference type="NCBI Taxonomy" id="1834418"/>
    <lineage>
        <taxon>Bacteria</taxon>
        <taxon>Bacillati</taxon>
        <taxon>Bacillota</taxon>
        <taxon>Bacilli</taxon>
        <taxon>Bacillales</taxon>
        <taxon>Bacillaceae</taxon>
        <taxon>Aliibacillus</taxon>
    </lineage>
</organism>
<dbReference type="InterPro" id="IPR022998">
    <property type="entry name" value="ThiamineP_synth_TenI"/>
</dbReference>
<evidence type="ECO:0000313" key="4">
    <source>
        <dbReference type="EMBL" id="MFC5629312.1"/>
    </source>
</evidence>
<sequence>MKYSLHVVSTEKDPIEKIAYVNSLIHPYVDFLHIRKKQWSVSEIEQLIKELVNSKIPRNKMIVNNQPDLAKRFGLGGVHFPELVSFRNYPSMNLLKGSSVHSEEMAIVKEQEGADYLFFGHIYETTSKPGLAPRGLHPLHSVTQTVSIPVIAIGGITPERVHECLEHGASGVAVMSTVYQADDPVAVVKAYRSALLRKEECLHESRYKRDR</sequence>
<evidence type="ECO:0000256" key="1">
    <source>
        <dbReference type="ARBA" id="ARBA00004948"/>
    </source>
</evidence>
<accession>A0ABW0U972</accession>
<dbReference type="Proteomes" id="UP001596143">
    <property type="component" value="Unassembled WGS sequence"/>
</dbReference>
<evidence type="ECO:0000313" key="5">
    <source>
        <dbReference type="Proteomes" id="UP001596143"/>
    </source>
</evidence>
<comment type="caution">
    <text evidence="4">The sequence shown here is derived from an EMBL/GenBank/DDBJ whole genome shotgun (WGS) entry which is preliminary data.</text>
</comment>
<name>A0ABW0U972_9BACI</name>
<keyword evidence="5" id="KW-1185">Reference proteome</keyword>
<dbReference type="RefSeq" id="WP_270897628.1">
    <property type="nucleotide sequence ID" value="NZ_JBHSPF010000058.1"/>
</dbReference>
<reference evidence="5" key="1">
    <citation type="journal article" date="2019" name="Int. J. Syst. Evol. Microbiol.">
        <title>The Global Catalogue of Microorganisms (GCM) 10K type strain sequencing project: providing services to taxonomists for standard genome sequencing and annotation.</title>
        <authorList>
            <consortium name="The Broad Institute Genomics Platform"/>
            <consortium name="The Broad Institute Genome Sequencing Center for Infectious Disease"/>
            <person name="Wu L."/>
            <person name="Ma J."/>
        </authorList>
    </citation>
    <scope>NUCLEOTIDE SEQUENCE [LARGE SCALE GENOMIC DNA]</scope>
    <source>
        <strain evidence="5">CGMCC 1.15790</strain>
    </source>
</reference>
<evidence type="ECO:0000256" key="2">
    <source>
        <dbReference type="ARBA" id="ARBA00022977"/>
    </source>
</evidence>
<comment type="pathway">
    <text evidence="1">Cofactor biosynthesis; thiamine diphosphate biosynthesis.</text>
</comment>
<proteinExistence type="predicted"/>
<dbReference type="InterPro" id="IPR013785">
    <property type="entry name" value="Aldolase_TIM"/>
</dbReference>
<dbReference type="PANTHER" id="PTHR20857:SF22">
    <property type="entry name" value="THIAZOLE TAUTOMERASE"/>
    <property type="match status" value="1"/>
</dbReference>
<evidence type="ECO:0000259" key="3">
    <source>
        <dbReference type="Pfam" id="PF02581"/>
    </source>
</evidence>
<dbReference type="SUPFAM" id="SSF51391">
    <property type="entry name" value="Thiamin phosphate synthase"/>
    <property type="match status" value="1"/>
</dbReference>
<dbReference type="Gene3D" id="3.20.20.70">
    <property type="entry name" value="Aldolase class I"/>
    <property type="match status" value="1"/>
</dbReference>
<dbReference type="EMBL" id="JBHSPF010000058">
    <property type="protein sequence ID" value="MFC5629312.1"/>
    <property type="molecule type" value="Genomic_DNA"/>
</dbReference>
<gene>
    <name evidence="4" type="ORF">ACFPTR_10650</name>
</gene>
<protein>
    <submittedName>
        <fullName evidence="4">DUF561 domain-containing protein</fullName>
    </submittedName>
</protein>
<feature type="domain" description="Thiamine phosphate synthase/TenI" evidence="3">
    <location>
        <begin position="8"/>
        <end position="178"/>
    </location>
</feature>
<dbReference type="CDD" id="cd00564">
    <property type="entry name" value="TMP_TenI"/>
    <property type="match status" value="1"/>
</dbReference>
<dbReference type="Pfam" id="PF02581">
    <property type="entry name" value="TMP-TENI"/>
    <property type="match status" value="1"/>
</dbReference>
<dbReference type="PANTHER" id="PTHR20857">
    <property type="entry name" value="THIAMINE-PHOSPHATE PYROPHOSPHORYLASE"/>
    <property type="match status" value="1"/>
</dbReference>
<keyword evidence="2" id="KW-0784">Thiamine biosynthesis</keyword>
<dbReference type="InterPro" id="IPR036206">
    <property type="entry name" value="ThiamineP_synth_sf"/>
</dbReference>